<sequence length="88" mass="10161">MTYFRLKKELNWSLRNKGIVVYEGNQKLQIAINTGKNNSEKVFFDTFFEVVRAAATFSTAKNICFGLGLLRSQKQEIGYHISRVVHVF</sequence>
<dbReference type="EMBL" id="LR031521">
    <property type="protein sequence ID" value="VDC39990.1"/>
    <property type="molecule type" value="Genomic_DNA"/>
</dbReference>
<protein>
    <recommendedName>
        <fullName evidence="3">Cytoplasmic protein</fullName>
    </recommendedName>
</protein>
<dbReference type="RefSeq" id="WP_011285736.1">
    <property type="nucleotide sequence ID" value="NZ_AP019548.1"/>
</dbReference>
<accession>A0ABD7UWA8</accession>
<evidence type="ECO:0000313" key="1">
    <source>
        <dbReference type="EMBL" id="VDC39990.1"/>
    </source>
</evidence>
<name>A0ABD7UWA8_STRPY</name>
<reference evidence="1 2" key="1">
    <citation type="submission" date="2018-10" db="EMBL/GenBank/DDBJ databases">
        <authorList>
            <person name="Rosinski-Chupin I."/>
        </authorList>
    </citation>
    <scope>NUCLEOTIDE SEQUENCE [LARGE SCALE GENOMIC DNA]</scope>
    <source>
        <strain evidence="1 2">S119</strain>
    </source>
</reference>
<proteinExistence type="predicted"/>
<evidence type="ECO:0008006" key="3">
    <source>
        <dbReference type="Google" id="ProtNLM"/>
    </source>
</evidence>
<evidence type="ECO:0000313" key="2">
    <source>
        <dbReference type="Proteomes" id="UP000274496"/>
    </source>
</evidence>
<organism evidence="1 2">
    <name type="scientific">Streptococcus pyogenes</name>
    <dbReference type="NCBI Taxonomy" id="1314"/>
    <lineage>
        <taxon>Bacteria</taxon>
        <taxon>Bacillati</taxon>
        <taxon>Bacillota</taxon>
        <taxon>Bacilli</taxon>
        <taxon>Lactobacillales</taxon>
        <taxon>Streptococcaceae</taxon>
        <taxon>Streptococcus</taxon>
    </lineage>
</organism>
<gene>
    <name evidence="1" type="ORF">SP119_1681</name>
</gene>
<dbReference type="AlphaFoldDB" id="A0ABD7UWA8"/>
<dbReference type="Proteomes" id="UP000274496">
    <property type="component" value="Chromosome"/>
</dbReference>